<evidence type="ECO:0000313" key="2">
    <source>
        <dbReference type="Proteomes" id="UP000214646"/>
    </source>
</evidence>
<dbReference type="RefSeq" id="WP_088258654.1">
    <property type="nucleotide sequence ID" value="NZ_NIDE01000017.1"/>
</dbReference>
<organism evidence="1 2">
    <name type="scientific">Fimbriiglobus ruber</name>
    <dbReference type="NCBI Taxonomy" id="1908690"/>
    <lineage>
        <taxon>Bacteria</taxon>
        <taxon>Pseudomonadati</taxon>
        <taxon>Planctomycetota</taxon>
        <taxon>Planctomycetia</taxon>
        <taxon>Gemmatales</taxon>
        <taxon>Gemmataceae</taxon>
        <taxon>Fimbriiglobus</taxon>
    </lineage>
</organism>
<proteinExistence type="predicted"/>
<sequence length="84" mass="9388">MSTPAIKFRDGTLQVTIWRNTGDKGTYYSATPARSYKSGDDAWKQTESLTADDLLAMAELLREAYTWIKAQKRADAKGRKEAVA</sequence>
<accession>A0A225D1J3</accession>
<dbReference type="Proteomes" id="UP000214646">
    <property type="component" value="Unassembled WGS sequence"/>
</dbReference>
<protein>
    <submittedName>
        <fullName evidence="1">Uncharacterized protein</fullName>
    </submittedName>
</protein>
<evidence type="ECO:0000313" key="1">
    <source>
        <dbReference type="EMBL" id="OWK35451.1"/>
    </source>
</evidence>
<gene>
    <name evidence="1" type="ORF">FRUB_08014</name>
</gene>
<reference evidence="2" key="1">
    <citation type="submission" date="2017-06" db="EMBL/GenBank/DDBJ databases">
        <title>Genome analysis of Fimbriiglobus ruber SP5, the first member of the order Planctomycetales with confirmed chitinolytic capability.</title>
        <authorList>
            <person name="Ravin N.V."/>
            <person name="Rakitin A.L."/>
            <person name="Ivanova A.A."/>
            <person name="Beletsky A.V."/>
            <person name="Kulichevskaya I.S."/>
            <person name="Mardanov A.V."/>
            <person name="Dedysh S.N."/>
        </authorList>
    </citation>
    <scope>NUCLEOTIDE SEQUENCE [LARGE SCALE GENOMIC DNA]</scope>
    <source>
        <strain evidence="2">SP5</strain>
    </source>
</reference>
<keyword evidence="2" id="KW-1185">Reference proteome</keyword>
<name>A0A225D1J3_9BACT</name>
<dbReference type="EMBL" id="NIDE01000017">
    <property type="protein sequence ID" value="OWK35451.1"/>
    <property type="molecule type" value="Genomic_DNA"/>
</dbReference>
<comment type="caution">
    <text evidence="1">The sequence shown here is derived from an EMBL/GenBank/DDBJ whole genome shotgun (WGS) entry which is preliminary data.</text>
</comment>
<dbReference type="AlphaFoldDB" id="A0A225D1J3"/>